<evidence type="ECO:0000256" key="5">
    <source>
        <dbReference type="ARBA" id="ARBA00023146"/>
    </source>
</evidence>
<keyword evidence="1 6" id="KW-0436">Ligase</keyword>
<organism evidence="11 12">
    <name type="scientific">Candidatus Portnoybacteria bacterium RBG_19FT_COMBO_36_7</name>
    <dbReference type="NCBI Taxonomy" id="1801992"/>
    <lineage>
        <taxon>Bacteria</taxon>
        <taxon>Candidatus Portnoyibacteriota</taxon>
    </lineage>
</organism>
<feature type="binding site" evidence="7">
    <location>
        <position position="261"/>
    </location>
    <ligand>
        <name>L-serine</name>
        <dbReference type="ChEBI" id="CHEBI:33384"/>
    </ligand>
</feature>
<evidence type="ECO:0000256" key="9">
    <source>
        <dbReference type="SAM" id="MobiDB-lite"/>
    </source>
</evidence>
<gene>
    <name evidence="6" type="primary">serS</name>
    <name evidence="11" type="ORF">A2Y98_03140</name>
</gene>
<keyword evidence="4 6" id="KW-0648">Protein biosynthesis</keyword>
<keyword evidence="3 6" id="KW-0067">ATP-binding</keyword>
<comment type="similarity">
    <text evidence="6">Belongs to the class-II aminoacyl-tRNA synthetase family. Type-1 seryl-tRNA synthetase subfamily.</text>
</comment>
<evidence type="ECO:0000259" key="10">
    <source>
        <dbReference type="PROSITE" id="PS50862"/>
    </source>
</evidence>
<feature type="binding site" evidence="6">
    <location>
        <position position="384"/>
    </location>
    <ligand>
        <name>L-serine</name>
        <dbReference type="ChEBI" id="CHEBI:33384"/>
    </ligand>
</feature>
<evidence type="ECO:0000256" key="8">
    <source>
        <dbReference type="PIRSR" id="PIRSR001529-2"/>
    </source>
</evidence>
<dbReference type="PROSITE" id="PS50862">
    <property type="entry name" value="AA_TRNA_LIGASE_II"/>
    <property type="match status" value="1"/>
</dbReference>
<comment type="function">
    <text evidence="6">Catalyzes the attachment of serine to tRNA(Ser). Is also able to aminoacylate tRNA(Sec) with serine, to form the misacylated tRNA L-seryl-tRNA(Sec), which will be further converted into selenocysteinyl-tRNA(Sec).</text>
</comment>
<dbReference type="PIRSF" id="PIRSF001529">
    <property type="entry name" value="Ser-tRNA-synth_IIa"/>
    <property type="match status" value="1"/>
</dbReference>
<comment type="subunit">
    <text evidence="6">Homodimer. The tRNA molecule binds across the dimer.</text>
</comment>
<evidence type="ECO:0000256" key="6">
    <source>
        <dbReference type="HAMAP-Rule" id="MF_00176"/>
    </source>
</evidence>
<comment type="subcellular location">
    <subcellularLocation>
        <location evidence="6">Cytoplasm</location>
    </subcellularLocation>
</comment>
<dbReference type="GO" id="GO:0005524">
    <property type="term" value="F:ATP binding"/>
    <property type="evidence" value="ECO:0007669"/>
    <property type="project" value="UniProtKB-UniRule"/>
</dbReference>
<dbReference type="InterPro" id="IPR033729">
    <property type="entry name" value="SerRS_core"/>
</dbReference>
<dbReference type="GO" id="GO:0005737">
    <property type="term" value="C:cytoplasm"/>
    <property type="evidence" value="ECO:0007669"/>
    <property type="project" value="UniProtKB-SubCell"/>
</dbReference>
<evidence type="ECO:0000313" key="11">
    <source>
        <dbReference type="EMBL" id="OGZ34376.1"/>
    </source>
</evidence>
<sequence length="423" mass="48692">MLDIKFIRENKEAVKQNIANRQMSVDIDKLLDLDEQRRTLLTQIETLRAEQNKASEDISKEKHTEAKESKIKKTKEVKEKISSSEPLLADIEKEYEELLRQVPNMLQPGVPVGKNEAENVVLREVGDKLILDFKIRDYMEIAQIHDLIDTERGAKVSGSRFGYLKGAAAILEFSLFKFAMDFLTREGFVPVIPPVMIKSSAMAAMGYIDTEDDRQERYFFPEDDLYLVGTSEQSIGPMHADEIIGEKDLPCRYVSFSTCFRREAGSYGKDTKGILRTHQFDKLEMFSFCRPEDSVKEHKFFVSLEEKLMQQLELPYRVVQLCSADFARPSSSTIDIETWFPGENKYRETHSSSNCTDFQARRLNIRYKNKKTGKLEFVHMLNGTAFSQRPILAILENYQKKDGSVEIPEVLQKLCGFKKISRA</sequence>
<dbReference type="SUPFAM" id="SSF46589">
    <property type="entry name" value="tRNA-binding arm"/>
    <property type="match status" value="1"/>
</dbReference>
<feature type="region of interest" description="Disordered" evidence="9">
    <location>
        <begin position="52"/>
        <end position="71"/>
    </location>
</feature>
<proteinExistence type="inferred from homology"/>
<feature type="binding site" evidence="6">
    <location>
        <begin position="230"/>
        <end position="232"/>
    </location>
    <ligand>
        <name>L-serine</name>
        <dbReference type="ChEBI" id="CHEBI:33384"/>
    </ligand>
</feature>
<accession>A0A1G2F8I0</accession>
<dbReference type="AlphaFoldDB" id="A0A1G2F8I0"/>
<dbReference type="PRINTS" id="PR00981">
    <property type="entry name" value="TRNASYNTHSER"/>
</dbReference>
<evidence type="ECO:0000256" key="4">
    <source>
        <dbReference type="ARBA" id="ARBA00022917"/>
    </source>
</evidence>
<dbReference type="InterPro" id="IPR010978">
    <property type="entry name" value="tRNA-bd_arm"/>
</dbReference>
<comment type="catalytic activity">
    <reaction evidence="6">
        <text>tRNA(Ser) + L-serine + ATP = L-seryl-tRNA(Ser) + AMP + diphosphate + H(+)</text>
        <dbReference type="Rhea" id="RHEA:12292"/>
        <dbReference type="Rhea" id="RHEA-COMP:9669"/>
        <dbReference type="Rhea" id="RHEA-COMP:9703"/>
        <dbReference type="ChEBI" id="CHEBI:15378"/>
        <dbReference type="ChEBI" id="CHEBI:30616"/>
        <dbReference type="ChEBI" id="CHEBI:33019"/>
        <dbReference type="ChEBI" id="CHEBI:33384"/>
        <dbReference type="ChEBI" id="CHEBI:78442"/>
        <dbReference type="ChEBI" id="CHEBI:78533"/>
        <dbReference type="ChEBI" id="CHEBI:456215"/>
        <dbReference type="EC" id="6.1.1.11"/>
    </reaction>
</comment>
<evidence type="ECO:0000313" key="12">
    <source>
        <dbReference type="Proteomes" id="UP000179099"/>
    </source>
</evidence>
<feature type="binding site" evidence="6 7">
    <location>
        <position position="284"/>
    </location>
    <ligand>
        <name>L-serine</name>
        <dbReference type="ChEBI" id="CHEBI:33384"/>
    </ligand>
</feature>
<comment type="pathway">
    <text evidence="6">Aminoacyl-tRNA biosynthesis; selenocysteinyl-tRNA(Sec) biosynthesis; L-seryl-tRNA(Sec) from L-serine and tRNA(Sec): step 1/1.</text>
</comment>
<feature type="site" description="Important for serine binding" evidence="7">
    <location>
        <position position="384"/>
    </location>
</feature>
<dbReference type="Gene3D" id="1.10.287.40">
    <property type="entry name" value="Serine-tRNA synthetase, tRNA binding domain"/>
    <property type="match status" value="1"/>
</dbReference>
<dbReference type="HAMAP" id="MF_00176">
    <property type="entry name" value="Ser_tRNA_synth_type1"/>
    <property type="match status" value="1"/>
</dbReference>
<evidence type="ECO:0000256" key="7">
    <source>
        <dbReference type="PIRSR" id="PIRSR001529-1"/>
    </source>
</evidence>
<dbReference type="PANTHER" id="PTHR11778">
    <property type="entry name" value="SERYL-TRNA SYNTHETASE"/>
    <property type="match status" value="1"/>
</dbReference>
<dbReference type="Gene3D" id="3.30.930.10">
    <property type="entry name" value="Bira Bifunctional Protein, Domain 2"/>
    <property type="match status" value="1"/>
</dbReference>
<dbReference type="GO" id="GO:0016260">
    <property type="term" value="P:selenocysteine biosynthetic process"/>
    <property type="evidence" value="ECO:0007669"/>
    <property type="project" value="UniProtKB-UniRule"/>
</dbReference>
<feature type="domain" description="Aminoacyl-transfer RNA synthetases class-II family profile" evidence="10">
    <location>
        <begin position="175"/>
        <end position="408"/>
    </location>
</feature>
<dbReference type="InterPro" id="IPR006195">
    <property type="entry name" value="aa-tRNA-synth_II"/>
</dbReference>
<comment type="catalytic activity">
    <reaction evidence="6">
        <text>tRNA(Sec) + L-serine + ATP = L-seryl-tRNA(Sec) + AMP + diphosphate + H(+)</text>
        <dbReference type="Rhea" id="RHEA:42580"/>
        <dbReference type="Rhea" id="RHEA-COMP:9742"/>
        <dbReference type="Rhea" id="RHEA-COMP:10128"/>
        <dbReference type="ChEBI" id="CHEBI:15378"/>
        <dbReference type="ChEBI" id="CHEBI:30616"/>
        <dbReference type="ChEBI" id="CHEBI:33019"/>
        <dbReference type="ChEBI" id="CHEBI:33384"/>
        <dbReference type="ChEBI" id="CHEBI:78442"/>
        <dbReference type="ChEBI" id="CHEBI:78533"/>
        <dbReference type="ChEBI" id="CHEBI:456215"/>
        <dbReference type="EC" id="6.1.1.11"/>
    </reaction>
</comment>
<feature type="binding site" evidence="7">
    <location>
        <position position="230"/>
    </location>
    <ligand>
        <name>L-serine</name>
        <dbReference type="ChEBI" id="CHEBI:33384"/>
    </ligand>
</feature>
<dbReference type="InterPro" id="IPR042103">
    <property type="entry name" value="SerRS_1_N_sf"/>
</dbReference>
<dbReference type="NCBIfam" id="TIGR00414">
    <property type="entry name" value="serS"/>
    <property type="match status" value="1"/>
</dbReference>
<evidence type="ECO:0000256" key="2">
    <source>
        <dbReference type="ARBA" id="ARBA00022741"/>
    </source>
</evidence>
<comment type="caution">
    <text evidence="6">Lacks conserved residue(s) required for the propagation of feature annotation.</text>
</comment>
<keyword evidence="5 6" id="KW-0030">Aminoacyl-tRNA synthetase</keyword>
<dbReference type="Pfam" id="PF02403">
    <property type="entry name" value="Seryl_tRNA_N"/>
    <property type="match status" value="1"/>
</dbReference>
<dbReference type="EC" id="6.1.1.11" evidence="6"/>
<dbReference type="EMBL" id="MHMW01000012">
    <property type="protein sequence ID" value="OGZ34376.1"/>
    <property type="molecule type" value="Genomic_DNA"/>
</dbReference>
<dbReference type="InterPro" id="IPR015866">
    <property type="entry name" value="Ser-tRNA-synth_1_N"/>
</dbReference>
<keyword evidence="2 6" id="KW-0547">Nucleotide-binding</keyword>
<reference evidence="11 12" key="1">
    <citation type="journal article" date="2016" name="Nat. Commun.">
        <title>Thousands of microbial genomes shed light on interconnected biogeochemical processes in an aquifer system.</title>
        <authorList>
            <person name="Anantharaman K."/>
            <person name="Brown C.T."/>
            <person name="Hug L.A."/>
            <person name="Sharon I."/>
            <person name="Castelle C.J."/>
            <person name="Probst A.J."/>
            <person name="Thomas B.C."/>
            <person name="Singh A."/>
            <person name="Wilkins M.J."/>
            <person name="Karaoz U."/>
            <person name="Brodie E.L."/>
            <person name="Williams K.H."/>
            <person name="Hubbard S.S."/>
            <person name="Banfield J.F."/>
        </authorList>
    </citation>
    <scope>NUCLEOTIDE SEQUENCE [LARGE SCALE GENOMIC DNA]</scope>
</reference>
<protein>
    <recommendedName>
        <fullName evidence="6">Serine--tRNA ligase</fullName>
        <ecNumber evidence="6">6.1.1.11</ecNumber>
    </recommendedName>
    <alternativeName>
        <fullName evidence="6">Seryl-tRNA synthetase</fullName>
        <shortName evidence="6">SerRS</shortName>
    </alternativeName>
    <alternativeName>
        <fullName evidence="6">Seryl-tRNA(Ser/Sec) synthetase</fullName>
    </alternativeName>
</protein>
<dbReference type="Pfam" id="PF00587">
    <property type="entry name" value="tRNA-synt_2b"/>
    <property type="match status" value="1"/>
</dbReference>
<dbReference type="InterPro" id="IPR002314">
    <property type="entry name" value="aa-tRNA-synt_IIb"/>
</dbReference>
<keyword evidence="6" id="KW-0963">Cytoplasm</keyword>
<comment type="caution">
    <text evidence="11">The sequence shown here is derived from an EMBL/GenBank/DDBJ whole genome shotgun (WGS) entry which is preliminary data.</text>
</comment>
<dbReference type="Proteomes" id="UP000179099">
    <property type="component" value="Unassembled WGS sequence"/>
</dbReference>
<evidence type="ECO:0000256" key="1">
    <source>
        <dbReference type="ARBA" id="ARBA00022598"/>
    </source>
</evidence>
<feature type="binding site" evidence="7">
    <location>
        <position position="382"/>
    </location>
    <ligand>
        <name>L-serine</name>
        <dbReference type="ChEBI" id="CHEBI:33384"/>
    </ligand>
</feature>
<feature type="binding site" evidence="6 8">
    <location>
        <begin position="261"/>
        <end position="263"/>
    </location>
    <ligand>
        <name>ATP</name>
        <dbReference type="ChEBI" id="CHEBI:30616"/>
    </ligand>
</feature>
<dbReference type="STRING" id="1801992.A2Y98_03140"/>
<evidence type="ECO:0000256" key="3">
    <source>
        <dbReference type="ARBA" id="ARBA00022840"/>
    </source>
</evidence>
<dbReference type="CDD" id="cd00770">
    <property type="entry name" value="SerRS_core"/>
    <property type="match status" value="1"/>
</dbReference>
<name>A0A1G2F8I0_9BACT</name>
<comment type="domain">
    <text evidence="6">Consists of two distinct domains, a catalytic core and a N-terminal extension that is involved in tRNA binding.</text>
</comment>
<dbReference type="GO" id="GO:0004828">
    <property type="term" value="F:serine-tRNA ligase activity"/>
    <property type="evidence" value="ECO:0007669"/>
    <property type="project" value="UniProtKB-UniRule"/>
</dbReference>
<feature type="binding site" evidence="6 8">
    <location>
        <begin position="348"/>
        <end position="351"/>
    </location>
    <ligand>
        <name>ATP</name>
        <dbReference type="ChEBI" id="CHEBI:30616"/>
    </ligand>
</feature>
<dbReference type="InterPro" id="IPR002317">
    <property type="entry name" value="Ser-tRNA-ligase_type_1"/>
</dbReference>
<dbReference type="InterPro" id="IPR045864">
    <property type="entry name" value="aa-tRNA-synth_II/BPL/LPL"/>
</dbReference>
<dbReference type="UniPathway" id="UPA00906">
    <property type="reaction ID" value="UER00895"/>
</dbReference>
<dbReference type="GO" id="GO:0006434">
    <property type="term" value="P:seryl-tRNA aminoacylation"/>
    <property type="evidence" value="ECO:0007669"/>
    <property type="project" value="UniProtKB-UniRule"/>
</dbReference>
<dbReference type="SUPFAM" id="SSF55681">
    <property type="entry name" value="Class II aaRS and biotin synthetases"/>
    <property type="match status" value="1"/>
</dbReference>